<sequence>MEGVRPEAYTAITKEFLIKSFAVTNTIQCLLHGAYLVLFGICIHILTKPSNKQYHWYCIPMTILFVLATAALVLSTVISIEQTLAGVNGIHYKLFIVRVVLLNVSNITADTVLIWRCYLLWGRQKKIIALPCLCCLANNIFAIVSIPLSTQSVPLSHIIDATGLLGYWLYWAFLLATFLTNLILTLLIAGRIFYMSRWATKYYGKDANRTYRTVLAISLESGLIYPIALIIYVTTIINQVPLDILFHSSPAQTALAAAAQYSLHQIISIAPTLVIVRIGLGISVESAKSFVSTPSSQVLDPSENASSPPTTDISQPTTPTTLRGSGAPNASAVDIENGDQSHLPSVQGFSIQKPT</sequence>
<feature type="transmembrane region" description="Helical" evidence="2">
    <location>
        <begin position="58"/>
        <end position="80"/>
    </location>
</feature>
<protein>
    <recommendedName>
        <fullName evidence="5">Pheromone receptor</fullName>
    </recommendedName>
</protein>
<feature type="compositionally biased region" description="Polar residues" evidence="1">
    <location>
        <begin position="294"/>
        <end position="305"/>
    </location>
</feature>
<organism evidence="3 4">
    <name type="scientific">Moniliophthora roreri (strain MCA 2997)</name>
    <name type="common">Cocoa frosty pod rot fungus</name>
    <name type="synonym">Crinipellis roreri</name>
    <dbReference type="NCBI Taxonomy" id="1381753"/>
    <lineage>
        <taxon>Eukaryota</taxon>
        <taxon>Fungi</taxon>
        <taxon>Dikarya</taxon>
        <taxon>Basidiomycota</taxon>
        <taxon>Agaricomycotina</taxon>
        <taxon>Agaricomycetes</taxon>
        <taxon>Agaricomycetidae</taxon>
        <taxon>Agaricales</taxon>
        <taxon>Marasmiineae</taxon>
        <taxon>Marasmiaceae</taxon>
        <taxon>Moniliophthora</taxon>
    </lineage>
</organism>
<accession>V2WLL8</accession>
<evidence type="ECO:0000256" key="2">
    <source>
        <dbReference type="SAM" id="Phobius"/>
    </source>
</evidence>
<feature type="compositionally biased region" description="Low complexity" evidence="1">
    <location>
        <begin position="306"/>
        <end position="321"/>
    </location>
</feature>
<feature type="transmembrane region" description="Helical" evidence="2">
    <location>
        <begin position="168"/>
        <end position="194"/>
    </location>
</feature>
<feature type="transmembrane region" description="Helical" evidence="2">
    <location>
        <begin position="92"/>
        <end position="115"/>
    </location>
</feature>
<comment type="caution">
    <text evidence="3">The sequence shown here is derived from an EMBL/GenBank/DDBJ whole genome shotgun (WGS) entry which is preliminary data.</text>
</comment>
<proteinExistence type="predicted"/>
<evidence type="ECO:0000313" key="4">
    <source>
        <dbReference type="Proteomes" id="UP000017559"/>
    </source>
</evidence>
<dbReference type="HOGENOM" id="CLU_044614_2_2_1"/>
<feature type="transmembrane region" description="Helical" evidence="2">
    <location>
        <begin position="214"/>
        <end position="233"/>
    </location>
</feature>
<feature type="region of interest" description="Disordered" evidence="1">
    <location>
        <begin position="294"/>
        <end position="355"/>
    </location>
</feature>
<evidence type="ECO:0008006" key="5">
    <source>
        <dbReference type="Google" id="ProtNLM"/>
    </source>
</evidence>
<keyword evidence="2" id="KW-1133">Transmembrane helix</keyword>
<keyword evidence="2" id="KW-0812">Transmembrane</keyword>
<keyword evidence="4" id="KW-1185">Reference proteome</keyword>
<feature type="transmembrane region" description="Helical" evidence="2">
    <location>
        <begin position="127"/>
        <end position="148"/>
    </location>
</feature>
<gene>
    <name evidence="3" type="ORF">Moror_1829</name>
</gene>
<dbReference type="OrthoDB" id="3226582at2759"/>
<evidence type="ECO:0000313" key="3">
    <source>
        <dbReference type="EMBL" id="ESK87728.1"/>
    </source>
</evidence>
<dbReference type="KEGG" id="mrr:Moror_1829"/>
<feature type="compositionally biased region" description="Polar residues" evidence="1">
    <location>
        <begin position="338"/>
        <end position="355"/>
    </location>
</feature>
<keyword evidence="2" id="KW-0472">Membrane</keyword>
<dbReference type="AlphaFoldDB" id="V2WLL8"/>
<name>V2WLL8_MONRO</name>
<evidence type="ECO:0000256" key="1">
    <source>
        <dbReference type="SAM" id="MobiDB-lite"/>
    </source>
</evidence>
<feature type="transmembrane region" description="Helical" evidence="2">
    <location>
        <begin position="25"/>
        <end position="46"/>
    </location>
</feature>
<dbReference type="Proteomes" id="UP000017559">
    <property type="component" value="Unassembled WGS sequence"/>
</dbReference>
<reference evidence="3 4" key="1">
    <citation type="journal article" date="2014" name="BMC Genomics">
        <title>Genome and secretome analysis of the hemibiotrophic fungal pathogen, Moniliophthora roreri, which causes frosty pod rot disease of cacao: mechanisms of the biotrophic and necrotrophic phases.</title>
        <authorList>
            <person name="Meinhardt L.W."/>
            <person name="Costa G.G.L."/>
            <person name="Thomazella D.P.T."/>
            <person name="Teixeira P.J.P.L."/>
            <person name="Carazzolle M.F."/>
            <person name="Schuster S.C."/>
            <person name="Carlson J.E."/>
            <person name="Guiltinan M.J."/>
            <person name="Mieczkowski P."/>
            <person name="Farmer A."/>
            <person name="Ramaraj T."/>
            <person name="Crozier J."/>
            <person name="Davis R.E."/>
            <person name="Shao J."/>
            <person name="Melnick R.L."/>
            <person name="Pereira G.A.G."/>
            <person name="Bailey B.A."/>
        </authorList>
    </citation>
    <scope>NUCLEOTIDE SEQUENCE [LARGE SCALE GENOMIC DNA]</scope>
    <source>
        <strain evidence="3 4">MCA 2997</strain>
    </source>
</reference>
<dbReference type="EMBL" id="AWSO01000748">
    <property type="protein sequence ID" value="ESK87728.1"/>
    <property type="molecule type" value="Genomic_DNA"/>
</dbReference>